<dbReference type="EMBL" id="CP002542">
    <property type="protein sequence ID" value="AEA42316.1"/>
    <property type="molecule type" value="Genomic_DNA"/>
</dbReference>
<dbReference type="HOGENOM" id="CLU_1545356_0_0_10"/>
<evidence type="ECO:0000259" key="6">
    <source>
        <dbReference type="Pfam" id="PF08281"/>
    </source>
</evidence>
<dbReference type="PANTHER" id="PTHR43133:SF8">
    <property type="entry name" value="RNA POLYMERASE SIGMA FACTOR HI_1459-RELATED"/>
    <property type="match status" value="1"/>
</dbReference>
<dbReference type="InterPro" id="IPR014284">
    <property type="entry name" value="RNA_pol_sigma-70_dom"/>
</dbReference>
<dbReference type="GO" id="GO:0016987">
    <property type="term" value="F:sigma factor activity"/>
    <property type="evidence" value="ECO:0007669"/>
    <property type="project" value="UniProtKB-KW"/>
</dbReference>
<dbReference type="KEGG" id="fte:Fluta_0307"/>
<keyword evidence="8" id="KW-1185">Reference proteome</keyword>
<dbReference type="OrthoDB" id="1467079at2"/>
<dbReference type="InterPro" id="IPR013249">
    <property type="entry name" value="RNA_pol_sigma70_r4_t2"/>
</dbReference>
<dbReference type="SUPFAM" id="SSF88946">
    <property type="entry name" value="Sigma2 domain of RNA polymerase sigma factors"/>
    <property type="match status" value="1"/>
</dbReference>
<dbReference type="InterPro" id="IPR013324">
    <property type="entry name" value="RNA_pol_sigma_r3/r4-like"/>
</dbReference>
<comment type="similarity">
    <text evidence="1">Belongs to the sigma-70 factor family. ECF subfamily.</text>
</comment>
<evidence type="ECO:0000256" key="1">
    <source>
        <dbReference type="ARBA" id="ARBA00010641"/>
    </source>
</evidence>
<dbReference type="AlphaFoldDB" id="F2IDE0"/>
<dbReference type="SUPFAM" id="SSF88659">
    <property type="entry name" value="Sigma3 and sigma4 domains of RNA polymerase sigma factors"/>
    <property type="match status" value="1"/>
</dbReference>
<organism evidence="7 8">
    <name type="scientific">Fluviicola taffensis (strain DSM 16823 / NCIMB 13979 / RW262)</name>
    <dbReference type="NCBI Taxonomy" id="755732"/>
    <lineage>
        <taxon>Bacteria</taxon>
        <taxon>Pseudomonadati</taxon>
        <taxon>Bacteroidota</taxon>
        <taxon>Flavobacteriia</taxon>
        <taxon>Flavobacteriales</taxon>
        <taxon>Crocinitomicaceae</taxon>
        <taxon>Fluviicola</taxon>
    </lineage>
</organism>
<dbReference type="InterPro" id="IPR013325">
    <property type="entry name" value="RNA_pol_sigma_r2"/>
</dbReference>
<accession>F2IDE0</accession>
<evidence type="ECO:0000256" key="4">
    <source>
        <dbReference type="ARBA" id="ARBA00023125"/>
    </source>
</evidence>
<dbReference type="eggNOG" id="COG1595">
    <property type="taxonomic scope" value="Bacteria"/>
</dbReference>
<reference evidence="7 8" key="1">
    <citation type="journal article" date="2011" name="Stand. Genomic Sci.">
        <title>Complete genome sequence of the gliding freshwater bacterium Fluviicola taffensis type strain (RW262).</title>
        <authorList>
            <person name="Woyke T."/>
            <person name="Chertkov O."/>
            <person name="Lapidus A."/>
            <person name="Nolan M."/>
            <person name="Lucas S."/>
            <person name="Del Rio T.G."/>
            <person name="Tice H."/>
            <person name="Cheng J.F."/>
            <person name="Tapia R."/>
            <person name="Han C."/>
            <person name="Goodwin L."/>
            <person name="Pitluck S."/>
            <person name="Liolios K."/>
            <person name="Pagani I."/>
            <person name="Ivanova N."/>
            <person name="Huntemann M."/>
            <person name="Mavromatis K."/>
            <person name="Mikhailova N."/>
            <person name="Pati A."/>
            <person name="Chen A."/>
            <person name="Palaniappan K."/>
            <person name="Land M."/>
            <person name="Hauser L."/>
            <person name="Brambilla E.M."/>
            <person name="Rohde M."/>
            <person name="Mwirichia R."/>
            <person name="Sikorski J."/>
            <person name="Tindall B.J."/>
            <person name="Goker M."/>
            <person name="Bristow J."/>
            <person name="Eisen J.A."/>
            <person name="Markowitz V."/>
            <person name="Hugenholtz P."/>
            <person name="Klenk H.P."/>
            <person name="Kyrpides N.C."/>
        </authorList>
    </citation>
    <scope>NUCLEOTIDE SEQUENCE [LARGE SCALE GENOMIC DNA]</scope>
    <source>
        <strain evidence="8">DSM 16823 / RW262 / RW262</strain>
    </source>
</reference>
<feature type="domain" description="RNA polymerase sigma factor 70 region 4 type 2" evidence="6">
    <location>
        <begin position="106"/>
        <end position="156"/>
    </location>
</feature>
<keyword evidence="4" id="KW-0238">DNA-binding</keyword>
<name>F2IDE0_FLUTR</name>
<sequence length="173" mass="20254">MKEKQKAFLTLYEPVHERFERFCRARVYNEMDFRDLMNDSLLVAYEKFDSLKSKEAFLSFLFSICVRVLGNYHQKKRESRIPEGSAHLEVWDRNANPQSHADVHYLYEGLAKLSADQRESIILFEISGFSIQEISVIQNASESAVKQRLKRGREKLMEILTYESSLKIVESHG</sequence>
<evidence type="ECO:0000256" key="3">
    <source>
        <dbReference type="ARBA" id="ARBA00023082"/>
    </source>
</evidence>
<keyword evidence="2" id="KW-0805">Transcription regulation</keyword>
<protein>
    <submittedName>
        <fullName evidence="7">RNA polymerase, sigma-24 subunit, ECF subfamily</fullName>
    </submittedName>
</protein>
<dbReference type="InterPro" id="IPR039425">
    <property type="entry name" value="RNA_pol_sigma-70-like"/>
</dbReference>
<dbReference type="Gene3D" id="1.10.1740.10">
    <property type="match status" value="1"/>
</dbReference>
<evidence type="ECO:0000256" key="5">
    <source>
        <dbReference type="ARBA" id="ARBA00023163"/>
    </source>
</evidence>
<dbReference type="GO" id="GO:0006352">
    <property type="term" value="P:DNA-templated transcription initiation"/>
    <property type="evidence" value="ECO:0007669"/>
    <property type="project" value="InterPro"/>
</dbReference>
<keyword evidence="3" id="KW-0731">Sigma factor</keyword>
<dbReference type="Pfam" id="PF08281">
    <property type="entry name" value="Sigma70_r4_2"/>
    <property type="match status" value="1"/>
</dbReference>
<evidence type="ECO:0000256" key="2">
    <source>
        <dbReference type="ARBA" id="ARBA00023015"/>
    </source>
</evidence>
<dbReference type="PANTHER" id="PTHR43133">
    <property type="entry name" value="RNA POLYMERASE ECF-TYPE SIGMA FACTO"/>
    <property type="match status" value="1"/>
</dbReference>
<dbReference type="STRING" id="755732.Fluta_0307"/>
<proteinExistence type="inferred from homology"/>
<dbReference type="Gene3D" id="1.10.10.10">
    <property type="entry name" value="Winged helix-like DNA-binding domain superfamily/Winged helix DNA-binding domain"/>
    <property type="match status" value="1"/>
</dbReference>
<gene>
    <name evidence="7" type="ordered locus">Fluta_0307</name>
</gene>
<dbReference type="NCBIfam" id="TIGR02937">
    <property type="entry name" value="sigma70-ECF"/>
    <property type="match status" value="1"/>
</dbReference>
<dbReference type="RefSeq" id="WP_013685090.1">
    <property type="nucleotide sequence ID" value="NC_015321.1"/>
</dbReference>
<keyword evidence="5" id="KW-0804">Transcription</keyword>
<evidence type="ECO:0000313" key="7">
    <source>
        <dbReference type="EMBL" id="AEA42316.1"/>
    </source>
</evidence>
<evidence type="ECO:0000313" key="8">
    <source>
        <dbReference type="Proteomes" id="UP000007463"/>
    </source>
</evidence>
<dbReference type="CDD" id="cd06171">
    <property type="entry name" value="Sigma70_r4"/>
    <property type="match status" value="1"/>
</dbReference>
<dbReference type="InterPro" id="IPR036388">
    <property type="entry name" value="WH-like_DNA-bd_sf"/>
</dbReference>
<reference evidence="8" key="2">
    <citation type="submission" date="2011-02" db="EMBL/GenBank/DDBJ databases">
        <title>The complete genome of Fluviicola taffensis DSM 16823.</title>
        <authorList>
            <consortium name="US DOE Joint Genome Institute (JGI-PGF)"/>
            <person name="Lucas S."/>
            <person name="Copeland A."/>
            <person name="Lapidus A."/>
            <person name="Bruce D."/>
            <person name="Goodwin L."/>
            <person name="Pitluck S."/>
            <person name="Kyrpides N."/>
            <person name="Mavromatis K."/>
            <person name="Ivanova N."/>
            <person name="Mikhailova N."/>
            <person name="Pagani I."/>
            <person name="Chertkov O."/>
            <person name="Detter J.C."/>
            <person name="Han C."/>
            <person name="Tapia R."/>
            <person name="Land M."/>
            <person name="Hauser L."/>
            <person name="Markowitz V."/>
            <person name="Cheng J.-F."/>
            <person name="Hugenholtz P."/>
            <person name="Woyke T."/>
            <person name="Wu D."/>
            <person name="Tindall B."/>
            <person name="Pomrenke H.G."/>
            <person name="Brambilla E."/>
            <person name="Klenk H.-P."/>
            <person name="Eisen J.A."/>
        </authorList>
    </citation>
    <scope>NUCLEOTIDE SEQUENCE [LARGE SCALE GENOMIC DNA]</scope>
    <source>
        <strain evidence="8">DSM 16823 / RW262 / RW262</strain>
    </source>
</reference>
<dbReference type="GO" id="GO:0003677">
    <property type="term" value="F:DNA binding"/>
    <property type="evidence" value="ECO:0007669"/>
    <property type="project" value="UniProtKB-KW"/>
</dbReference>
<dbReference type="Proteomes" id="UP000007463">
    <property type="component" value="Chromosome"/>
</dbReference>